<evidence type="ECO:0000313" key="7">
    <source>
        <dbReference type="EMBL" id="MFC5473454.1"/>
    </source>
</evidence>
<reference evidence="8" key="1">
    <citation type="journal article" date="2019" name="Int. J. Syst. Evol. Microbiol.">
        <title>The Global Catalogue of Microorganisms (GCM) 10K type strain sequencing project: providing services to taxonomists for standard genome sequencing and annotation.</title>
        <authorList>
            <consortium name="The Broad Institute Genomics Platform"/>
            <consortium name="The Broad Institute Genome Sequencing Center for Infectious Disease"/>
            <person name="Wu L."/>
            <person name="Ma J."/>
        </authorList>
    </citation>
    <scope>NUCLEOTIDE SEQUENCE [LARGE SCALE GENOMIC DNA]</scope>
    <source>
        <strain evidence="8">JCM 17066</strain>
    </source>
</reference>
<evidence type="ECO:0000256" key="5">
    <source>
        <dbReference type="SAM" id="Phobius"/>
    </source>
</evidence>
<gene>
    <name evidence="7" type="ORF">ACFPM8_05730</name>
</gene>
<evidence type="ECO:0000256" key="2">
    <source>
        <dbReference type="ARBA" id="ARBA00022692"/>
    </source>
</evidence>
<evidence type="ECO:0000313" key="8">
    <source>
        <dbReference type="Proteomes" id="UP001596045"/>
    </source>
</evidence>
<dbReference type="EMBL" id="JBHSMT010000009">
    <property type="protein sequence ID" value="MFC5473454.1"/>
    <property type="molecule type" value="Genomic_DNA"/>
</dbReference>
<dbReference type="PANTHER" id="PTHR36985">
    <property type="entry name" value="TRANSLOCATION AND ASSEMBLY MODULE SUBUNIT TAMB"/>
    <property type="match status" value="1"/>
</dbReference>
<keyword evidence="4 5" id="KW-0472">Membrane</keyword>
<name>A0ABW0M6L0_9BURK</name>
<evidence type="ECO:0000259" key="6">
    <source>
        <dbReference type="Pfam" id="PF04357"/>
    </source>
</evidence>
<evidence type="ECO:0000256" key="1">
    <source>
        <dbReference type="ARBA" id="ARBA00004167"/>
    </source>
</evidence>
<keyword evidence="2 5" id="KW-0812">Transmembrane</keyword>
<keyword evidence="3 5" id="KW-1133">Transmembrane helix</keyword>
<keyword evidence="8" id="KW-1185">Reference proteome</keyword>
<dbReference type="RefSeq" id="WP_378995907.1">
    <property type="nucleotide sequence ID" value="NZ_JBHSMT010000009.1"/>
</dbReference>
<feature type="domain" description="Translocation and assembly module TamB C-terminal" evidence="6">
    <location>
        <begin position="984"/>
        <end position="1327"/>
    </location>
</feature>
<dbReference type="InterPro" id="IPR007452">
    <property type="entry name" value="TamB_C"/>
</dbReference>
<dbReference type="PANTHER" id="PTHR36985:SF1">
    <property type="entry name" value="TRANSLOCATION AND ASSEMBLY MODULE SUBUNIT TAMB"/>
    <property type="match status" value="1"/>
</dbReference>
<evidence type="ECO:0000256" key="3">
    <source>
        <dbReference type="ARBA" id="ARBA00022989"/>
    </source>
</evidence>
<organism evidence="7 8">
    <name type="scientific">Paraherbaspirillum soli</name>
    <dbReference type="NCBI Taxonomy" id="631222"/>
    <lineage>
        <taxon>Bacteria</taxon>
        <taxon>Pseudomonadati</taxon>
        <taxon>Pseudomonadota</taxon>
        <taxon>Betaproteobacteria</taxon>
        <taxon>Burkholderiales</taxon>
        <taxon>Oxalobacteraceae</taxon>
        <taxon>Paraherbaspirillum</taxon>
    </lineage>
</organism>
<comment type="subcellular location">
    <subcellularLocation>
        <location evidence="1">Membrane</location>
        <topology evidence="1">Single-pass membrane protein</topology>
    </subcellularLocation>
</comment>
<accession>A0ABW0M6L0</accession>
<feature type="transmembrane region" description="Helical" evidence="5">
    <location>
        <begin position="26"/>
        <end position="48"/>
    </location>
</feature>
<sequence length="1328" mass="141030">MSQGTSPTTSPEPAPLPPPRRSLLRWISGALLSPLLVLVLALGALLIVAHTEAGSRTLWQFSTWIMHGKLSGEFAGGTLADGPRLRNVLYRDASQQFSIDRIDASWHLSGSPLKLRVAYLHVGNVEARLQPTPSEPLVMPANLSLPLQLTLDDISLAKLTVHEGLSTTELSKLQLHGESDRVQHTLVLERLDTPYGRASARLQLNGASPFALSGGAELSGEYQQEKYQVDARLSGSLAALGIVLNARGDKLNGSAMIAATPFAAIPFQSVQLDARHINPKLFNAAAPQADLSLQAELKPVVDSANAAHADLATLAVSGPIRISNAAAGTLDQDRLPLVSASAQLRLDAQTQQLSQLQLKLLKDASVNGRGEYHSDGKDKGSGSFNFDVAGLDLHALQGQLKATQLRGPVGIKLTPQTQQIALNLADANYQAQLEAVIDAKQIALKTAQLRAGPARLDASGSLARDAQMTYALKGNLRDFDPSLWIDTGGQKTAKGSAQASKQPIAARINMDFDASGSLTPDLKLKLKFGIHDSIYDRLPMAGGGTLNLAGKRLLASDLTLSVAGNDAQLKGSFGAAGDRLNLKLDAPQLQRLGFGLSGALHVDGQLTGTMQRPDVHASYRAEKLIFGAHQVDSLSGQADLQANLGAKLNAASNRLALSIAARGYRGADMALDKLNLDLSGTYGKHALKLDSSGTLHGKPLHLTMAAQGQLTEGQGGYGWQGTLSELQNQGVPRLALEAPLTINAGADHVLLGASRVRIADALIDLKNFSFEHGKIRSAGAINALNVATVFDLVRQFSAKELPLKTDLVLDGSWDFALADNAAGFIQIARRSGDLRVNPGRGDVSLGLSDLSLRADLQANQIKLNSQIAASRIGTLAAQVQLGLQHTGGIWDAGDSAPLSGQLKLNMPQLKPIAGLLGPQYALGGSAAMDLHLDGTLGKPKLSGVVTGDKLALTLFDQGIQLRDGTARINLTENIIDLQQLEFHGGDGSLRATGRLQLGHDNPDLSANVVADRLQLFASPDRQLMLSGQAKIANLNEQLHVDGKFTIDKALFDLPKSSAPKLGDDVVIVRKDAKIRAKPPTEQEQLAKAAEKPAGSAAPIMHIAVDFGNNFRFRGSGADLLLHGTMDVRSEPFQPLSATGTIRVADGTYEVFGRKLAIERGLINFLGPIDNPNIYILAMKRNQDVEAGAEITGTPSSLRVKLVSEPNVSDEEKLSWLMFGHGSDSAALGQRQAASQALALIGNFGGKKIAKGIGFDEFNIGSSESGLVDEQVVNLGKAITEKINLGYEQSLTSAASILKVTWQFSRRWSMVVRGGTISGLDVLYNIRFD</sequence>
<evidence type="ECO:0000256" key="4">
    <source>
        <dbReference type="ARBA" id="ARBA00023136"/>
    </source>
</evidence>
<dbReference type="Proteomes" id="UP001596045">
    <property type="component" value="Unassembled WGS sequence"/>
</dbReference>
<protein>
    <submittedName>
        <fullName evidence="7">Translocation/assembly module TamB domain-containing protein</fullName>
    </submittedName>
</protein>
<dbReference type="Pfam" id="PF04357">
    <property type="entry name" value="TamB"/>
    <property type="match status" value="1"/>
</dbReference>
<proteinExistence type="predicted"/>
<comment type="caution">
    <text evidence="7">The sequence shown here is derived from an EMBL/GenBank/DDBJ whole genome shotgun (WGS) entry which is preliminary data.</text>
</comment>